<name>A0ABM1YQA8_AEDAL</name>
<dbReference type="GeneID" id="109398643"/>
<dbReference type="PANTHER" id="PTHR23149">
    <property type="entry name" value="G PATCH DOMAIN CONTAINING PROTEIN"/>
    <property type="match status" value="1"/>
</dbReference>
<dbReference type="Proteomes" id="UP000069940">
    <property type="component" value="Unassembled WGS sequence"/>
</dbReference>
<keyword evidence="4" id="KW-1185">Reference proteome</keyword>
<dbReference type="InterPro" id="IPR000467">
    <property type="entry name" value="G_patch_dom"/>
</dbReference>
<reference evidence="4" key="1">
    <citation type="journal article" date="2015" name="Proc. Natl. Acad. Sci. U.S.A.">
        <title>Genome sequence of the Asian Tiger mosquito, Aedes albopictus, reveals insights into its biology, genetics, and evolution.</title>
        <authorList>
            <person name="Chen X.G."/>
            <person name="Jiang X."/>
            <person name="Gu J."/>
            <person name="Xu M."/>
            <person name="Wu Y."/>
            <person name="Deng Y."/>
            <person name="Zhang C."/>
            <person name="Bonizzoni M."/>
            <person name="Dermauw W."/>
            <person name="Vontas J."/>
            <person name="Armbruster P."/>
            <person name="Huang X."/>
            <person name="Yang Y."/>
            <person name="Zhang H."/>
            <person name="He W."/>
            <person name="Peng H."/>
            <person name="Liu Y."/>
            <person name="Wu K."/>
            <person name="Chen J."/>
            <person name="Lirakis M."/>
            <person name="Topalis P."/>
            <person name="Van Leeuwen T."/>
            <person name="Hall A.B."/>
            <person name="Jiang X."/>
            <person name="Thorpe C."/>
            <person name="Mueller R.L."/>
            <person name="Sun C."/>
            <person name="Waterhouse R.M."/>
            <person name="Yan G."/>
            <person name="Tu Z.J."/>
            <person name="Fang X."/>
            <person name="James A.A."/>
        </authorList>
    </citation>
    <scope>NUCLEOTIDE SEQUENCE [LARGE SCALE GENOMIC DNA]</scope>
    <source>
        <strain evidence="4">Foshan</strain>
    </source>
</reference>
<feature type="domain" description="G-patch" evidence="2">
    <location>
        <begin position="36"/>
        <end position="82"/>
    </location>
</feature>
<dbReference type="InterPro" id="IPR050656">
    <property type="entry name" value="PINX1"/>
</dbReference>
<feature type="region of interest" description="Disordered" evidence="1">
    <location>
        <begin position="212"/>
        <end position="428"/>
    </location>
</feature>
<organism evidence="3 4">
    <name type="scientific">Aedes albopictus</name>
    <name type="common">Asian tiger mosquito</name>
    <name type="synonym">Stegomyia albopicta</name>
    <dbReference type="NCBI Taxonomy" id="7160"/>
    <lineage>
        <taxon>Eukaryota</taxon>
        <taxon>Metazoa</taxon>
        <taxon>Ecdysozoa</taxon>
        <taxon>Arthropoda</taxon>
        <taxon>Hexapoda</taxon>
        <taxon>Insecta</taxon>
        <taxon>Pterygota</taxon>
        <taxon>Neoptera</taxon>
        <taxon>Endopterygota</taxon>
        <taxon>Diptera</taxon>
        <taxon>Nematocera</taxon>
        <taxon>Culicoidea</taxon>
        <taxon>Culicidae</taxon>
        <taxon>Culicinae</taxon>
        <taxon>Aedini</taxon>
        <taxon>Aedes</taxon>
        <taxon>Stegomyia</taxon>
    </lineage>
</organism>
<sequence>MGDYLGSVALPSMKMRQRKLCQIKQQPRAAPVYNDSSNFGVRMLEKLGWSEGKGLGKREDGMSAPILPKMKQDAEGFGYAGEKDDHWTQHDQDFNQLLKSLNGEEAPPVDEVDMAKMKSLEEKSKNSRARVHYKKFTRGKDLTRASEKDLANIFGKKTLEEVNNQKVEVVKAVEKYSSEDKSDSDEGNILGLTTIKATMSLQDYFKSKMQEKFGQVKQTPAVEPESNIETEETSSKKKSKKSRKSMEGDIDKVEMNPTPEEVVEESEEPIKKKKKKKRSKVDDVDRAEESKAEPNHAEEEPVQEEPPKKKSKKSKRSKVEQEELATGEEDENPLALSENKSEQLDDNTLVEIGEPSPEEPVTKKSKKKKRKRSDEQVDPTELQTPLDEAPVEEFSAADSTGNKQKKKKKSDPKEELTEEQQQQQDDEITCRVKVSVLKQLDESGFPGSNFGDIVGYGLSNEVKLIRRESKQQKQALEKHRFIQQKQTSTQRKRQMLKKVSAFDRI</sequence>
<dbReference type="SMART" id="SM00443">
    <property type="entry name" value="G_patch"/>
    <property type="match status" value="1"/>
</dbReference>
<dbReference type="PANTHER" id="PTHR23149:SF27">
    <property type="entry name" value="PIN2_TERF1-INTERACTING TELOMERASE INHIBITOR 1"/>
    <property type="match status" value="1"/>
</dbReference>
<feature type="compositionally biased region" description="Basic and acidic residues" evidence="1">
    <location>
        <begin position="244"/>
        <end position="254"/>
    </location>
</feature>
<dbReference type="RefSeq" id="XP_019526573.3">
    <property type="nucleotide sequence ID" value="XM_019671028.3"/>
</dbReference>
<feature type="compositionally biased region" description="Acidic residues" evidence="1">
    <location>
        <begin position="322"/>
        <end position="332"/>
    </location>
</feature>
<protein>
    <recommendedName>
        <fullName evidence="2">G-patch domain-containing protein</fullName>
    </recommendedName>
</protein>
<proteinExistence type="predicted"/>
<reference evidence="3" key="2">
    <citation type="submission" date="2025-05" db="UniProtKB">
        <authorList>
            <consortium name="EnsemblMetazoa"/>
        </authorList>
    </citation>
    <scope>IDENTIFICATION</scope>
    <source>
        <strain evidence="3">Foshan</strain>
    </source>
</reference>
<dbReference type="EnsemblMetazoa" id="AALFPA23_011175.R15803">
    <property type="protein sequence ID" value="AALFPA23_011175.P15803"/>
    <property type="gene ID" value="AALFPA23_011175"/>
</dbReference>
<dbReference type="PROSITE" id="PS50174">
    <property type="entry name" value="G_PATCH"/>
    <property type="match status" value="1"/>
</dbReference>
<evidence type="ECO:0000313" key="4">
    <source>
        <dbReference type="Proteomes" id="UP000069940"/>
    </source>
</evidence>
<evidence type="ECO:0000313" key="3">
    <source>
        <dbReference type="EnsemblMetazoa" id="AALFPA23_011175.P15803"/>
    </source>
</evidence>
<evidence type="ECO:0000259" key="2">
    <source>
        <dbReference type="PROSITE" id="PS50174"/>
    </source>
</evidence>
<feature type="region of interest" description="Disordered" evidence="1">
    <location>
        <begin position="475"/>
        <end position="505"/>
    </location>
</feature>
<accession>A0ABM1YQA8</accession>
<evidence type="ECO:0000256" key="1">
    <source>
        <dbReference type="SAM" id="MobiDB-lite"/>
    </source>
</evidence>
<feature type="compositionally biased region" description="Basic and acidic residues" evidence="1">
    <location>
        <begin position="280"/>
        <end position="299"/>
    </location>
</feature>
<dbReference type="Pfam" id="PF01585">
    <property type="entry name" value="G-patch"/>
    <property type="match status" value="1"/>
</dbReference>